<name>A0A9W8ZNS7_9PLEO</name>
<proteinExistence type="predicted"/>
<sequence>MALAEMFAEMRELETANITKVEELKEASEAKLAEEGNVGQAGEEFHCGVIKNYIVAVEEVELGLKNLVKQSDDLQIWWPEIRDKINAGNFAEASKLIEKKLGDISGKPGSWETFKSGLKNVLKQIKQ</sequence>
<reference evidence="1" key="1">
    <citation type="submission" date="2022-10" db="EMBL/GenBank/DDBJ databases">
        <title>Tapping the CABI collections for fungal endophytes: first genome assemblies for Collariella, Neodidymelliopsis, Ascochyta clinopodiicola, Didymella pomorum, Didymosphaeria variabile, Neocosmospora piperis and Neocucurbitaria cava.</title>
        <authorList>
            <person name="Hill R."/>
        </authorList>
    </citation>
    <scope>NUCLEOTIDE SEQUENCE</scope>
    <source>
        <strain evidence="1">IMI 355091</strain>
    </source>
</reference>
<evidence type="ECO:0000313" key="2">
    <source>
        <dbReference type="Proteomes" id="UP001140510"/>
    </source>
</evidence>
<organism evidence="1 2">
    <name type="scientific">Didymella pomorum</name>
    <dbReference type="NCBI Taxonomy" id="749634"/>
    <lineage>
        <taxon>Eukaryota</taxon>
        <taxon>Fungi</taxon>
        <taxon>Dikarya</taxon>
        <taxon>Ascomycota</taxon>
        <taxon>Pezizomycotina</taxon>
        <taxon>Dothideomycetes</taxon>
        <taxon>Pleosporomycetidae</taxon>
        <taxon>Pleosporales</taxon>
        <taxon>Pleosporineae</taxon>
        <taxon>Didymellaceae</taxon>
        <taxon>Didymella</taxon>
    </lineage>
</organism>
<comment type="caution">
    <text evidence="1">The sequence shown here is derived from an EMBL/GenBank/DDBJ whole genome shotgun (WGS) entry which is preliminary data.</text>
</comment>
<protein>
    <submittedName>
        <fullName evidence="1">Uncharacterized protein</fullName>
    </submittedName>
</protein>
<keyword evidence="2" id="KW-1185">Reference proteome</keyword>
<dbReference type="EMBL" id="JAPEVA010000003">
    <property type="protein sequence ID" value="KAJ4412380.1"/>
    <property type="molecule type" value="Genomic_DNA"/>
</dbReference>
<evidence type="ECO:0000313" key="1">
    <source>
        <dbReference type="EMBL" id="KAJ4412380.1"/>
    </source>
</evidence>
<accession>A0A9W8ZNS7</accession>
<gene>
    <name evidence="1" type="ORF">N0V91_000852</name>
</gene>
<dbReference type="AlphaFoldDB" id="A0A9W8ZNS7"/>
<dbReference type="Proteomes" id="UP001140510">
    <property type="component" value="Unassembled WGS sequence"/>
</dbReference>